<keyword evidence="2" id="KW-1185">Reference proteome</keyword>
<proteinExistence type="predicted"/>
<dbReference type="InterPro" id="IPR036770">
    <property type="entry name" value="Ankyrin_rpt-contain_sf"/>
</dbReference>
<sequence length="310" mass="35530">MDSDITNLIKKIKIDFANTLNEIKNYDMSFLNGIKNFNDNKKFYYNVNLLDNENLLDSEYISQILKCSIWNSDYEIFIKFVSFCKDITFENNILLKISLEGRGNNDSKLKIIDYLISNGIDVQCCDNYAIKIAAGLDLSILNLIVEKGGNIHANDNFPLLNSIFSFNHNCLRYLVEQGVDPYYRDNLPFVLSCEDYNCECIKYLIELGIDVNIYNGYAIQKAIKIKDFELLTLLINNGGNMDYISDIDIIVIIRKAELETIKFLIKNGLDLSRVNSISANHFSKYIIERANIILESGVDPIILSMILLKN</sequence>
<dbReference type="SUPFAM" id="SSF48403">
    <property type="entry name" value="Ankyrin repeat"/>
    <property type="match status" value="1"/>
</dbReference>
<dbReference type="Proteomes" id="UP001321479">
    <property type="component" value="Segment"/>
</dbReference>
<protein>
    <submittedName>
        <fullName evidence="1">Ankyrin repeat protein</fullName>
    </submittedName>
</protein>
<organism evidence="1 2">
    <name type="scientific">Cotonvirus japonicus</name>
    <dbReference type="NCBI Taxonomy" id="2811091"/>
    <lineage>
        <taxon>Viruses</taxon>
        <taxon>Varidnaviria</taxon>
        <taxon>Bamfordvirae</taxon>
        <taxon>Nucleocytoviricota</taxon>
        <taxon>Megaviricetes</taxon>
        <taxon>Imitervirales</taxon>
        <taxon>Mimiviridae</taxon>
        <taxon>Megamimivirinae</taxon>
        <taxon>Cotonvirus</taxon>
        <taxon>Cotonvirus japonicum</taxon>
    </lineage>
</organism>
<dbReference type="Gene3D" id="1.25.40.20">
    <property type="entry name" value="Ankyrin repeat-containing domain"/>
    <property type="match status" value="1"/>
</dbReference>
<evidence type="ECO:0000313" key="2">
    <source>
        <dbReference type="Proteomes" id="UP001321479"/>
    </source>
</evidence>
<dbReference type="EMBL" id="AP024483">
    <property type="protein sequence ID" value="BCS83411.1"/>
    <property type="molecule type" value="Genomic_DNA"/>
</dbReference>
<reference evidence="1 2" key="1">
    <citation type="submission" date="2021-02" db="EMBL/GenBank/DDBJ databases">
        <title>Cotonvirus japonicus, which uses Golgi apparatus of host cells for its virion factory, phylogenetically links tailed tupanvirus and icosahedral mimivirus.</title>
        <authorList>
            <person name="Takahashi H."/>
            <person name="Fukaya S."/>
            <person name="Song C."/>
            <person name="Murata K."/>
            <person name="Takemura M."/>
        </authorList>
    </citation>
    <scope>NUCLEOTIDE SEQUENCE [LARGE SCALE GENOMIC DNA]</scope>
</reference>
<accession>A0ABM7NTI6</accession>
<dbReference type="GeneID" id="80558616"/>
<dbReference type="Pfam" id="PF12796">
    <property type="entry name" value="Ank_2"/>
    <property type="match status" value="1"/>
</dbReference>
<dbReference type="RefSeq" id="YP_010842019.1">
    <property type="nucleotide sequence ID" value="NC_079139.1"/>
</dbReference>
<evidence type="ECO:0000313" key="1">
    <source>
        <dbReference type="EMBL" id="BCS83411.1"/>
    </source>
</evidence>
<name>A0ABM7NTI6_9VIRU</name>
<dbReference type="InterPro" id="IPR002110">
    <property type="entry name" value="Ankyrin_rpt"/>
</dbReference>
<dbReference type="SMART" id="SM00248">
    <property type="entry name" value="ANK"/>
    <property type="match status" value="5"/>
</dbReference>